<dbReference type="Gene3D" id="3.30.565.10">
    <property type="entry name" value="Histidine kinase-like ATPase, C-terminal domain"/>
    <property type="match status" value="1"/>
</dbReference>
<protein>
    <recommendedName>
        <fullName evidence="2">histidine kinase</fullName>
        <ecNumber evidence="2">2.7.13.3</ecNumber>
    </recommendedName>
</protein>
<dbReference type="Proteomes" id="UP000240542">
    <property type="component" value="Unassembled WGS sequence"/>
</dbReference>
<keyword evidence="14" id="KW-1185">Reference proteome</keyword>
<dbReference type="InterPro" id="IPR011712">
    <property type="entry name" value="Sig_transdc_His_kin_sub3_dim/P"/>
</dbReference>
<dbReference type="GO" id="GO:0046983">
    <property type="term" value="F:protein dimerization activity"/>
    <property type="evidence" value="ECO:0007669"/>
    <property type="project" value="InterPro"/>
</dbReference>
<comment type="catalytic activity">
    <reaction evidence="1">
        <text>ATP + protein L-histidine = ADP + protein N-phospho-L-histidine.</text>
        <dbReference type="EC" id="2.7.13.3"/>
    </reaction>
</comment>
<dbReference type="Pfam" id="PF02518">
    <property type="entry name" value="HATPase_c"/>
    <property type="match status" value="1"/>
</dbReference>
<evidence type="ECO:0000259" key="12">
    <source>
        <dbReference type="Pfam" id="PF07730"/>
    </source>
</evidence>
<evidence type="ECO:0000256" key="3">
    <source>
        <dbReference type="ARBA" id="ARBA00022553"/>
    </source>
</evidence>
<dbReference type="Pfam" id="PF07730">
    <property type="entry name" value="HisKA_3"/>
    <property type="match status" value="1"/>
</dbReference>
<sequence>MTDDDALARGPVRAHDTRDPRAPARLDDALDRLGLRTPLARDGLLAAVVLPVSGAMLWAFVVLLAEEDGVRLPPGAVALLAAAVSVQSLVLCVRRSRPVLCLATVVLVHLVILSLVPPDSSMQGLAPFIAAYTCGTLLPPHRLLRVLAAAAALIGVPGALVAGTLLDALAAPGAAPVSQPWSLVGNGILVGGLLIAALFSYAVPALVGAHVATRRRYADLTRLRAAEDVQRQRERAEGAIMAERARMARELHDIAAHHLSGMVVQLGAAELLIGRDDNAAREATAWVRSQGRETLDNLRLVVGALREPGEAADPSGGGGTLPGASGAPVPGAAALDRLVGAEQALGGSVALEREGEPYGLPPVADVTVYRVAQEALSNAREHAPNTPVRVLLHYRDSRIVLRVENETGDGRPAASGKPAGAPRGLGLLGMRERAQLVGAELAAGPTAEGGWRVRLDLPVGNETAPARTKAAGQEEA</sequence>
<feature type="transmembrane region" description="Helical" evidence="10">
    <location>
        <begin position="186"/>
        <end position="207"/>
    </location>
</feature>
<feature type="region of interest" description="Disordered" evidence="9">
    <location>
        <begin position="1"/>
        <end position="21"/>
    </location>
</feature>
<feature type="transmembrane region" description="Helical" evidence="10">
    <location>
        <begin position="71"/>
        <end position="92"/>
    </location>
</feature>
<evidence type="ECO:0000256" key="8">
    <source>
        <dbReference type="ARBA" id="ARBA00023012"/>
    </source>
</evidence>
<dbReference type="RefSeq" id="WP_106580783.1">
    <property type="nucleotide sequence ID" value="NZ_PYGA01000001.1"/>
</dbReference>
<evidence type="ECO:0000256" key="5">
    <source>
        <dbReference type="ARBA" id="ARBA00022741"/>
    </source>
</evidence>
<evidence type="ECO:0000256" key="2">
    <source>
        <dbReference type="ARBA" id="ARBA00012438"/>
    </source>
</evidence>
<feature type="transmembrane region" description="Helical" evidence="10">
    <location>
        <begin position="122"/>
        <end position="139"/>
    </location>
</feature>
<evidence type="ECO:0000256" key="7">
    <source>
        <dbReference type="ARBA" id="ARBA00022840"/>
    </source>
</evidence>
<keyword evidence="10" id="KW-1133">Transmembrane helix</keyword>
<proteinExistence type="predicted"/>
<dbReference type="InterPro" id="IPR036890">
    <property type="entry name" value="HATPase_C_sf"/>
</dbReference>
<dbReference type="Gene3D" id="1.20.5.1930">
    <property type="match status" value="1"/>
</dbReference>
<organism evidence="13 14">
    <name type="scientific">Murinocardiopsis flavida</name>
    <dbReference type="NCBI Taxonomy" id="645275"/>
    <lineage>
        <taxon>Bacteria</taxon>
        <taxon>Bacillati</taxon>
        <taxon>Actinomycetota</taxon>
        <taxon>Actinomycetes</taxon>
        <taxon>Streptosporangiales</taxon>
        <taxon>Nocardiopsidaceae</taxon>
        <taxon>Murinocardiopsis</taxon>
    </lineage>
</organism>
<feature type="transmembrane region" description="Helical" evidence="10">
    <location>
        <begin position="146"/>
        <end position="166"/>
    </location>
</feature>
<dbReference type="AlphaFoldDB" id="A0A2P8DTN5"/>
<dbReference type="PANTHER" id="PTHR24421:SF10">
    <property type="entry name" value="NITRATE_NITRITE SENSOR PROTEIN NARQ"/>
    <property type="match status" value="1"/>
</dbReference>
<evidence type="ECO:0000256" key="6">
    <source>
        <dbReference type="ARBA" id="ARBA00022777"/>
    </source>
</evidence>
<keyword evidence="6 13" id="KW-0418">Kinase</keyword>
<feature type="region of interest" description="Disordered" evidence="9">
    <location>
        <begin position="404"/>
        <end position="425"/>
    </location>
</feature>
<keyword evidence="5" id="KW-0547">Nucleotide-binding</keyword>
<dbReference type="InterPro" id="IPR003594">
    <property type="entry name" value="HATPase_dom"/>
</dbReference>
<dbReference type="PANTHER" id="PTHR24421">
    <property type="entry name" value="NITRATE/NITRITE SENSOR PROTEIN NARX-RELATED"/>
    <property type="match status" value="1"/>
</dbReference>
<reference evidence="13 14" key="1">
    <citation type="submission" date="2018-03" db="EMBL/GenBank/DDBJ databases">
        <title>Genomic Encyclopedia of Archaeal and Bacterial Type Strains, Phase II (KMG-II): from individual species to whole genera.</title>
        <authorList>
            <person name="Goeker M."/>
        </authorList>
    </citation>
    <scope>NUCLEOTIDE SEQUENCE [LARGE SCALE GENOMIC DNA]</scope>
    <source>
        <strain evidence="13 14">DSM 45312</strain>
    </source>
</reference>
<feature type="domain" description="Histidine kinase/HSP90-like ATPase" evidence="11">
    <location>
        <begin position="367"/>
        <end position="459"/>
    </location>
</feature>
<dbReference type="InterPro" id="IPR050482">
    <property type="entry name" value="Sensor_HK_TwoCompSys"/>
</dbReference>
<evidence type="ECO:0000313" key="13">
    <source>
        <dbReference type="EMBL" id="PSL00571.1"/>
    </source>
</evidence>
<comment type="caution">
    <text evidence="13">The sequence shown here is derived from an EMBL/GenBank/DDBJ whole genome shotgun (WGS) entry which is preliminary data.</text>
</comment>
<evidence type="ECO:0000313" key="14">
    <source>
        <dbReference type="Proteomes" id="UP000240542"/>
    </source>
</evidence>
<keyword evidence="10" id="KW-0812">Transmembrane</keyword>
<feature type="domain" description="Signal transduction histidine kinase subgroup 3 dimerisation and phosphoacceptor" evidence="12">
    <location>
        <begin position="243"/>
        <end position="308"/>
    </location>
</feature>
<evidence type="ECO:0000259" key="11">
    <source>
        <dbReference type="Pfam" id="PF02518"/>
    </source>
</evidence>
<dbReference type="SUPFAM" id="SSF55874">
    <property type="entry name" value="ATPase domain of HSP90 chaperone/DNA topoisomerase II/histidine kinase"/>
    <property type="match status" value="1"/>
</dbReference>
<dbReference type="OrthoDB" id="227596at2"/>
<feature type="transmembrane region" description="Helical" evidence="10">
    <location>
        <begin position="99"/>
        <end position="116"/>
    </location>
</feature>
<evidence type="ECO:0000256" key="1">
    <source>
        <dbReference type="ARBA" id="ARBA00000085"/>
    </source>
</evidence>
<dbReference type="GO" id="GO:0016020">
    <property type="term" value="C:membrane"/>
    <property type="evidence" value="ECO:0007669"/>
    <property type="project" value="InterPro"/>
</dbReference>
<keyword evidence="8" id="KW-0902">Two-component regulatory system</keyword>
<dbReference type="GO" id="GO:0000155">
    <property type="term" value="F:phosphorelay sensor kinase activity"/>
    <property type="evidence" value="ECO:0007669"/>
    <property type="project" value="InterPro"/>
</dbReference>
<dbReference type="EC" id="2.7.13.3" evidence="2"/>
<dbReference type="EMBL" id="PYGA01000001">
    <property type="protein sequence ID" value="PSL00571.1"/>
    <property type="molecule type" value="Genomic_DNA"/>
</dbReference>
<evidence type="ECO:0000256" key="10">
    <source>
        <dbReference type="SAM" id="Phobius"/>
    </source>
</evidence>
<dbReference type="GO" id="GO:0005524">
    <property type="term" value="F:ATP binding"/>
    <property type="evidence" value="ECO:0007669"/>
    <property type="project" value="UniProtKB-KW"/>
</dbReference>
<name>A0A2P8DTN5_9ACTN</name>
<evidence type="ECO:0000256" key="9">
    <source>
        <dbReference type="SAM" id="MobiDB-lite"/>
    </source>
</evidence>
<gene>
    <name evidence="13" type="ORF">CLV63_10145</name>
</gene>
<accession>A0A2P8DTN5</accession>
<keyword evidence="10" id="KW-0472">Membrane</keyword>
<keyword evidence="7" id="KW-0067">ATP-binding</keyword>
<keyword evidence="4" id="KW-0808">Transferase</keyword>
<feature type="transmembrane region" description="Helical" evidence="10">
    <location>
        <begin position="44"/>
        <end position="65"/>
    </location>
</feature>
<evidence type="ECO:0000256" key="4">
    <source>
        <dbReference type="ARBA" id="ARBA00022679"/>
    </source>
</evidence>
<dbReference type="CDD" id="cd16917">
    <property type="entry name" value="HATPase_UhpB-NarQ-NarX-like"/>
    <property type="match status" value="1"/>
</dbReference>
<keyword evidence="3" id="KW-0597">Phosphoprotein</keyword>